<accession>A0ABD0LI92</accession>
<gene>
    <name evidence="1" type="ORF">BaRGS_00009627</name>
</gene>
<protein>
    <submittedName>
        <fullName evidence="1">Uncharacterized protein</fullName>
    </submittedName>
</protein>
<dbReference type="AlphaFoldDB" id="A0ABD0LI92"/>
<evidence type="ECO:0000313" key="1">
    <source>
        <dbReference type="EMBL" id="KAK7499080.1"/>
    </source>
</evidence>
<keyword evidence="2" id="KW-1185">Reference proteome</keyword>
<proteinExistence type="predicted"/>
<comment type="caution">
    <text evidence="1">The sequence shown here is derived from an EMBL/GenBank/DDBJ whole genome shotgun (WGS) entry which is preliminary data.</text>
</comment>
<sequence>MREIARTSSPYKQSLITSVFIEMTMEIETMIPASIQQTTLFPFLPVMKPDSNDYHGPNPGKNDYLPLIGSSAKETTEASGKQLENGFSNCPFNQGNHVNENENTAEFVRNLR</sequence>
<dbReference type="Proteomes" id="UP001519460">
    <property type="component" value="Unassembled WGS sequence"/>
</dbReference>
<evidence type="ECO:0000313" key="2">
    <source>
        <dbReference type="Proteomes" id="UP001519460"/>
    </source>
</evidence>
<organism evidence="1 2">
    <name type="scientific">Batillaria attramentaria</name>
    <dbReference type="NCBI Taxonomy" id="370345"/>
    <lineage>
        <taxon>Eukaryota</taxon>
        <taxon>Metazoa</taxon>
        <taxon>Spiralia</taxon>
        <taxon>Lophotrochozoa</taxon>
        <taxon>Mollusca</taxon>
        <taxon>Gastropoda</taxon>
        <taxon>Caenogastropoda</taxon>
        <taxon>Sorbeoconcha</taxon>
        <taxon>Cerithioidea</taxon>
        <taxon>Batillariidae</taxon>
        <taxon>Batillaria</taxon>
    </lineage>
</organism>
<reference evidence="1 2" key="1">
    <citation type="journal article" date="2023" name="Sci. Data">
        <title>Genome assembly of the Korean intertidal mud-creeper Batillaria attramentaria.</title>
        <authorList>
            <person name="Patra A.K."/>
            <person name="Ho P.T."/>
            <person name="Jun S."/>
            <person name="Lee S.J."/>
            <person name="Kim Y."/>
            <person name="Won Y.J."/>
        </authorList>
    </citation>
    <scope>NUCLEOTIDE SEQUENCE [LARGE SCALE GENOMIC DNA]</scope>
    <source>
        <strain evidence="1">Wonlab-2016</strain>
    </source>
</reference>
<name>A0ABD0LI92_9CAEN</name>
<dbReference type="EMBL" id="JACVVK020000046">
    <property type="protein sequence ID" value="KAK7499080.1"/>
    <property type="molecule type" value="Genomic_DNA"/>
</dbReference>